<evidence type="ECO:0000313" key="2">
    <source>
        <dbReference type="EMBL" id="KAK7356247.1"/>
    </source>
</evidence>
<evidence type="ECO:0000313" key="3">
    <source>
        <dbReference type="Proteomes" id="UP001374584"/>
    </source>
</evidence>
<reference evidence="2 3" key="1">
    <citation type="submission" date="2024-01" db="EMBL/GenBank/DDBJ databases">
        <title>The genomes of 5 underutilized Papilionoideae crops provide insights into root nodulation and disease resistanc.</title>
        <authorList>
            <person name="Jiang F."/>
        </authorList>
    </citation>
    <scope>NUCLEOTIDE SEQUENCE [LARGE SCALE GENOMIC DNA]</scope>
    <source>
        <strain evidence="2">JINMINGXINNONG_FW02</strain>
        <tissue evidence="2">Leaves</tissue>
    </source>
</reference>
<feature type="coiled-coil region" evidence="1">
    <location>
        <begin position="24"/>
        <end position="51"/>
    </location>
</feature>
<protein>
    <submittedName>
        <fullName evidence="2">Uncharacterized protein</fullName>
    </submittedName>
</protein>
<comment type="caution">
    <text evidence="2">The sequence shown here is derived from an EMBL/GenBank/DDBJ whole genome shotgun (WGS) entry which is preliminary data.</text>
</comment>
<name>A0AAN9MKS7_PHACN</name>
<dbReference type="Proteomes" id="UP001374584">
    <property type="component" value="Unassembled WGS sequence"/>
</dbReference>
<dbReference type="EMBL" id="JAYMYR010000006">
    <property type="protein sequence ID" value="KAK7356247.1"/>
    <property type="molecule type" value="Genomic_DNA"/>
</dbReference>
<sequence>MRGCRRHETKENNGEAHDLVQAMMEMMETMRRQNDERLEEVRREQEHLRRENNQIDPDFQPFLEEILREPIPTSSVFPKIGAFAGKQDHVAHMKTFKTQILICGGPDAVKCKMFASILVGIALDRFSSLSEGSIKFFGSFHQDGEEDGKGDQMCRSPMMMVGWIIRQDDEEDDKGDKKHGFPMMVVGYTKKVGWQ</sequence>
<keyword evidence="3" id="KW-1185">Reference proteome</keyword>
<proteinExistence type="predicted"/>
<dbReference type="AlphaFoldDB" id="A0AAN9MKS7"/>
<accession>A0AAN9MKS7</accession>
<organism evidence="2 3">
    <name type="scientific">Phaseolus coccineus</name>
    <name type="common">Scarlet runner bean</name>
    <name type="synonym">Phaseolus multiflorus</name>
    <dbReference type="NCBI Taxonomy" id="3886"/>
    <lineage>
        <taxon>Eukaryota</taxon>
        <taxon>Viridiplantae</taxon>
        <taxon>Streptophyta</taxon>
        <taxon>Embryophyta</taxon>
        <taxon>Tracheophyta</taxon>
        <taxon>Spermatophyta</taxon>
        <taxon>Magnoliopsida</taxon>
        <taxon>eudicotyledons</taxon>
        <taxon>Gunneridae</taxon>
        <taxon>Pentapetalae</taxon>
        <taxon>rosids</taxon>
        <taxon>fabids</taxon>
        <taxon>Fabales</taxon>
        <taxon>Fabaceae</taxon>
        <taxon>Papilionoideae</taxon>
        <taxon>50 kb inversion clade</taxon>
        <taxon>NPAAA clade</taxon>
        <taxon>indigoferoid/millettioid clade</taxon>
        <taxon>Phaseoleae</taxon>
        <taxon>Phaseolus</taxon>
    </lineage>
</organism>
<gene>
    <name evidence="2" type="ORF">VNO80_15515</name>
</gene>
<keyword evidence="1" id="KW-0175">Coiled coil</keyword>
<evidence type="ECO:0000256" key="1">
    <source>
        <dbReference type="SAM" id="Coils"/>
    </source>
</evidence>